<evidence type="ECO:0000256" key="2">
    <source>
        <dbReference type="SAM" id="MobiDB-lite"/>
    </source>
</evidence>
<keyword evidence="1" id="KW-0863">Zinc-finger</keyword>
<dbReference type="AlphaFoldDB" id="A0A5N6PV24"/>
<dbReference type="Pfam" id="PF14223">
    <property type="entry name" value="Retrotran_gag_2"/>
    <property type="match status" value="1"/>
</dbReference>
<dbReference type="InterPro" id="IPR025314">
    <property type="entry name" value="DUF4219"/>
</dbReference>
<dbReference type="Proteomes" id="UP000326396">
    <property type="component" value="Linkage Group LG10"/>
</dbReference>
<dbReference type="InterPro" id="IPR001878">
    <property type="entry name" value="Znf_CCHC"/>
</dbReference>
<feature type="region of interest" description="Disordered" evidence="2">
    <location>
        <begin position="33"/>
        <end position="57"/>
    </location>
</feature>
<dbReference type="InterPro" id="IPR036875">
    <property type="entry name" value="Znf_CCHC_sf"/>
</dbReference>
<keyword evidence="5" id="KW-1185">Reference proteome</keyword>
<evidence type="ECO:0000256" key="1">
    <source>
        <dbReference type="PROSITE-ProRule" id="PRU00047"/>
    </source>
</evidence>
<dbReference type="GO" id="GO:0008270">
    <property type="term" value="F:zinc ion binding"/>
    <property type="evidence" value="ECO:0007669"/>
    <property type="project" value="UniProtKB-KW"/>
</dbReference>
<dbReference type="OrthoDB" id="5378265at2759"/>
<feature type="domain" description="CCHC-type" evidence="3">
    <location>
        <begin position="292"/>
        <end position="307"/>
    </location>
</feature>
<dbReference type="PROSITE" id="PS50158">
    <property type="entry name" value="ZF_CCHC"/>
    <property type="match status" value="1"/>
</dbReference>
<feature type="region of interest" description="Disordered" evidence="2">
    <location>
        <begin position="401"/>
        <end position="421"/>
    </location>
</feature>
<dbReference type="SUPFAM" id="SSF57756">
    <property type="entry name" value="Retrovirus zinc finger-like domains"/>
    <property type="match status" value="1"/>
</dbReference>
<feature type="compositionally biased region" description="Basic and acidic residues" evidence="2">
    <location>
        <begin position="274"/>
        <end position="288"/>
    </location>
</feature>
<organism evidence="4 5">
    <name type="scientific">Mikania micrantha</name>
    <name type="common">bitter vine</name>
    <dbReference type="NCBI Taxonomy" id="192012"/>
    <lineage>
        <taxon>Eukaryota</taxon>
        <taxon>Viridiplantae</taxon>
        <taxon>Streptophyta</taxon>
        <taxon>Embryophyta</taxon>
        <taxon>Tracheophyta</taxon>
        <taxon>Spermatophyta</taxon>
        <taxon>Magnoliopsida</taxon>
        <taxon>eudicotyledons</taxon>
        <taxon>Gunneridae</taxon>
        <taxon>Pentapetalae</taxon>
        <taxon>asterids</taxon>
        <taxon>campanulids</taxon>
        <taxon>Asterales</taxon>
        <taxon>Asteraceae</taxon>
        <taxon>Asteroideae</taxon>
        <taxon>Heliantheae alliance</taxon>
        <taxon>Eupatorieae</taxon>
        <taxon>Mikania</taxon>
    </lineage>
</organism>
<sequence>MVDEPGGVIDRVAGFQYVELGYKITTAQFDKQVADPSSKDRRRETNGSTSKPGTAREHTTLSLKCPILTGSNYTIWAVKIKTIFKAHGVWEAIDPGVDIDQKKNSLAIAYLYQAIPEETCVTNRVQQARLGLLQTEFEALKMKEGETIEEFAGQIGEIVSKTNSLGGEIEEKKLVRKFLGAVLKRFLPIVASIEQFADLDTMLFQEVIGQLRAYEERIKPSLNNQGSKNDQQLLLSYEEWQAKKREQKGSGRGRGRRVGRGRDRGRGSSNNRGRGHDQDQNQSRGKDKSQIKCVKCDKLGHFALNCPTRHETANIVQDEGPALLMRVHSESKREVVFLNEEKVIPQNYNLSLDEDQTWFLDNGAIRQGSGGIEIKQAGYAMKLLKQAGVTECNATKLPMEPGLKLSKKDEGPDAMLRNTED</sequence>
<accession>A0A5N6PV24</accession>
<reference evidence="4 5" key="1">
    <citation type="submission" date="2019-05" db="EMBL/GenBank/DDBJ databases">
        <title>Mikania micrantha, genome provides insights into the molecular mechanism of rapid growth.</title>
        <authorList>
            <person name="Liu B."/>
        </authorList>
    </citation>
    <scope>NUCLEOTIDE SEQUENCE [LARGE SCALE GENOMIC DNA]</scope>
    <source>
        <strain evidence="4">NLD-2019</strain>
        <tissue evidence="4">Leaf</tissue>
    </source>
</reference>
<keyword evidence="1" id="KW-0479">Metal-binding</keyword>
<dbReference type="Pfam" id="PF13961">
    <property type="entry name" value="DUF4219"/>
    <property type="match status" value="1"/>
</dbReference>
<protein>
    <recommendedName>
        <fullName evidence="3">CCHC-type domain-containing protein</fullName>
    </recommendedName>
</protein>
<gene>
    <name evidence="4" type="ORF">E3N88_04657</name>
</gene>
<dbReference type="EMBL" id="SZYD01000002">
    <property type="protein sequence ID" value="KAD7117389.1"/>
    <property type="molecule type" value="Genomic_DNA"/>
</dbReference>
<feature type="region of interest" description="Disordered" evidence="2">
    <location>
        <begin position="244"/>
        <end position="288"/>
    </location>
</feature>
<dbReference type="PANTHER" id="PTHR35317">
    <property type="entry name" value="OS04G0629600 PROTEIN"/>
    <property type="match status" value="1"/>
</dbReference>
<name>A0A5N6PV24_9ASTR</name>
<comment type="caution">
    <text evidence="4">The sequence shown here is derived from an EMBL/GenBank/DDBJ whole genome shotgun (WGS) entry which is preliminary data.</text>
</comment>
<dbReference type="GO" id="GO:0003676">
    <property type="term" value="F:nucleic acid binding"/>
    <property type="evidence" value="ECO:0007669"/>
    <property type="project" value="InterPro"/>
</dbReference>
<evidence type="ECO:0000259" key="3">
    <source>
        <dbReference type="PROSITE" id="PS50158"/>
    </source>
</evidence>
<dbReference type="PANTHER" id="PTHR35317:SF38">
    <property type="entry name" value="RNA-DIRECTED DNA POLYMERASE"/>
    <property type="match status" value="1"/>
</dbReference>
<evidence type="ECO:0000313" key="5">
    <source>
        <dbReference type="Proteomes" id="UP000326396"/>
    </source>
</evidence>
<proteinExistence type="predicted"/>
<evidence type="ECO:0000313" key="4">
    <source>
        <dbReference type="EMBL" id="KAD7117389.1"/>
    </source>
</evidence>
<keyword evidence="1" id="KW-0862">Zinc</keyword>